<evidence type="ECO:0000313" key="2">
    <source>
        <dbReference type="Ensembl" id="ENSLLTP00000002437.1"/>
    </source>
</evidence>
<dbReference type="Pfam" id="PF00089">
    <property type="entry name" value="Trypsin"/>
    <property type="match status" value="1"/>
</dbReference>
<keyword evidence="3" id="KW-1185">Reference proteome</keyword>
<reference evidence="2" key="2">
    <citation type="submission" date="2025-09" db="UniProtKB">
        <authorList>
            <consortium name="Ensembl"/>
        </authorList>
    </citation>
    <scope>IDENTIFICATION</scope>
</reference>
<feature type="domain" description="Peptidase S1" evidence="1">
    <location>
        <begin position="48"/>
        <end position="72"/>
    </location>
</feature>
<dbReference type="Proteomes" id="UP000694406">
    <property type="component" value="Unplaced"/>
</dbReference>
<protein>
    <recommendedName>
        <fullName evidence="1">Peptidase S1 domain-containing protein</fullName>
    </recommendedName>
</protein>
<name>A0A8C5RJT2_LATLA</name>
<dbReference type="AlphaFoldDB" id="A0A8C5RJT2"/>
<dbReference type="Ensembl" id="ENSLLTT00000002539.1">
    <property type="protein sequence ID" value="ENSLLTP00000002437.1"/>
    <property type="gene ID" value="ENSLLTG00000001869.1"/>
</dbReference>
<sequence>RGKTHLTIALLSNRTVGGVSIAVISQGYSHSSHICTSCLLSACGERLLHLCAGSILGPHWVLTATHCFKSGKSKGEKSRPRITELEGTLEVI</sequence>
<dbReference type="GO" id="GO:0006508">
    <property type="term" value="P:proteolysis"/>
    <property type="evidence" value="ECO:0007669"/>
    <property type="project" value="InterPro"/>
</dbReference>
<accession>A0A8C5RJT2</accession>
<evidence type="ECO:0000259" key="1">
    <source>
        <dbReference type="Pfam" id="PF00089"/>
    </source>
</evidence>
<dbReference type="GO" id="GO:0004252">
    <property type="term" value="F:serine-type endopeptidase activity"/>
    <property type="evidence" value="ECO:0007669"/>
    <property type="project" value="InterPro"/>
</dbReference>
<dbReference type="InterPro" id="IPR009003">
    <property type="entry name" value="Peptidase_S1_PA"/>
</dbReference>
<dbReference type="InterPro" id="IPR043504">
    <property type="entry name" value="Peptidase_S1_PA_chymotrypsin"/>
</dbReference>
<reference evidence="2" key="1">
    <citation type="submission" date="2025-08" db="UniProtKB">
        <authorList>
            <consortium name="Ensembl"/>
        </authorList>
    </citation>
    <scope>IDENTIFICATION</scope>
</reference>
<proteinExistence type="predicted"/>
<evidence type="ECO:0000313" key="3">
    <source>
        <dbReference type="Proteomes" id="UP000694406"/>
    </source>
</evidence>
<dbReference type="SUPFAM" id="SSF50494">
    <property type="entry name" value="Trypsin-like serine proteases"/>
    <property type="match status" value="1"/>
</dbReference>
<organism evidence="2 3">
    <name type="scientific">Laticauda laticaudata</name>
    <name type="common">Blue-ringed sea krait</name>
    <name type="synonym">Blue-lipped sea krait</name>
    <dbReference type="NCBI Taxonomy" id="8630"/>
    <lineage>
        <taxon>Eukaryota</taxon>
        <taxon>Metazoa</taxon>
        <taxon>Chordata</taxon>
        <taxon>Craniata</taxon>
        <taxon>Vertebrata</taxon>
        <taxon>Euteleostomi</taxon>
        <taxon>Lepidosauria</taxon>
        <taxon>Squamata</taxon>
        <taxon>Bifurcata</taxon>
        <taxon>Unidentata</taxon>
        <taxon>Episquamata</taxon>
        <taxon>Toxicofera</taxon>
        <taxon>Serpentes</taxon>
        <taxon>Colubroidea</taxon>
        <taxon>Elapidae</taxon>
        <taxon>Laticaudinae</taxon>
        <taxon>Laticauda</taxon>
    </lineage>
</organism>
<dbReference type="InterPro" id="IPR001254">
    <property type="entry name" value="Trypsin_dom"/>
</dbReference>
<dbReference type="Gene3D" id="2.40.10.10">
    <property type="entry name" value="Trypsin-like serine proteases"/>
    <property type="match status" value="1"/>
</dbReference>